<keyword evidence="20" id="KW-0175">Coiled coil</keyword>
<evidence type="ECO:0000256" key="5">
    <source>
        <dbReference type="ARBA" id="ARBA00009930"/>
    </source>
</evidence>
<keyword evidence="6" id="KW-1003">Cell membrane</keyword>
<sequence>MRVCRRMRHHAPFLGLRAAALGPLRPVRPVPRAGHLPVTCRSPAALRRRSQYRPRGSRTPPGFLLSGAGAGLQELQQVDPGPARMKPGEPAWKGAVGGRDISLLGYGHIHICAIDGVVAPACHTSSVRYRAAKEVRCPTTARRAPGRLDETPHSGALQPRVMTRRLGRYASRVASGQHHTRDSAAEEGISGPRWALVLVALAAGVLTVSCLLWTFCCRRRRRHKKHLRDKEAVGLGSARSSTTTHLVQPDVDKRPGTLEDPRQWGRLQLSLEYDLGSQEIRVGLKQAADLRARGTADPYARVSVSTQARHGHETKVHRGTLCPVFEETCCFHVPQAELPRATLQVRLLDFKPFSEHQPLGELCLPLGAVDPQHVLERWYQLGPPGPGEPEQTGELCFSLQYVPSSGRLTVVVLEGRGLSPGLAEHYVKVQLMVNRRKWKKRKTSAKRATATPYFNEAFTFRVPFSQVQSVDLVLAVWVRGLQFRAEPVGKVLLGSRASGQPLQHWADMLAHARRPVARWHRLRPAREAPSSRPQDGGKRNRAITARRQHLKSVMLQIAATELEKEESRRESEKQNYLSEHCPPLHLPGSMAEVQELCRQLHAKIDAAEEEKYDMEVKVQKSSKELEDMNQKLFDLRGKFKRPPLRRVRMSADAMLKALLGSKHKVCMDLRANLKQVKKEDTEKERDLRDVGDWRKNIEEKSGMEGRKKMFESES</sequence>
<dbReference type="GO" id="GO:0030276">
    <property type="term" value="F:clathrin binding"/>
    <property type="evidence" value="ECO:0007669"/>
    <property type="project" value="TreeGrafter"/>
</dbReference>
<evidence type="ECO:0000256" key="17">
    <source>
        <dbReference type="ARBA" id="ARBA00064719"/>
    </source>
</evidence>
<evidence type="ECO:0000256" key="10">
    <source>
        <dbReference type="ARBA" id="ARBA00022989"/>
    </source>
</evidence>
<dbReference type="AlphaFoldDB" id="A0AA41T3G0"/>
<feature type="domain" description="C2" evidence="23">
    <location>
        <begin position="263"/>
        <end position="379"/>
    </location>
</feature>
<dbReference type="GO" id="GO:0003779">
    <property type="term" value="F:actin binding"/>
    <property type="evidence" value="ECO:0007669"/>
    <property type="project" value="UniProtKB-KW"/>
</dbReference>
<evidence type="ECO:0000256" key="11">
    <source>
        <dbReference type="ARBA" id="ARBA00022990"/>
    </source>
</evidence>
<comment type="similarity">
    <text evidence="5">Belongs to the troponin I family.</text>
</comment>
<dbReference type="SUPFAM" id="SSF90250">
    <property type="entry name" value="Troponin coil-coiled subunits"/>
    <property type="match status" value="1"/>
</dbReference>
<dbReference type="SUPFAM" id="SSF49562">
    <property type="entry name" value="C2 domain (Calcium/lipid-binding domain, CaLB)"/>
    <property type="match status" value="2"/>
</dbReference>
<dbReference type="InterPro" id="IPR038077">
    <property type="entry name" value="Troponin_sf"/>
</dbReference>
<dbReference type="PANTHER" id="PTHR10024:SF249">
    <property type="entry name" value="SYNAPTOTAGMIN-8"/>
    <property type="match status" value="1"/>
</dbReference>
<keyword evidence="8" id="KW-0677">Repeat</keyword>
<dbReference type="GO" id="GO:0005886">
    <property type="term" value="C:plasma membrane"/>
    <property type="evidence" value="ECO:0007669"/>
    <property type="project" value="UniProtKB-SubCell"/>
</dbReference>
<keyword evidence="25" id="KW-1185">Reference proteome</keyword>
<dbReference type="GO" id="GO:0048791">
    <property type="term" value="P:calcium ion-regulated exocytosis of neurotransmitter"/>
    <property type="evidence" value="ECO:0007669"/>
    <property type="project" value="TreeGrafter"/>
</dbReference>
<dbReference type="FunFam" id="1.20.5.350:FF:000002">
    <property type="entry name" value="troponin I, fast skeletal muscle"/>
    <property type="match status" value="1"/>
</dbReference>
<comment type="function">
    <text evidence="1">Troponin I is the inhibitory subunit of troponin, the thin filament regulatory complex which confers calcium-sensitivity to striated muscle actomyosin ATPase activity.</text>
</comment>
<evidence type="ECO:0000256" key="22">
    <source>
        <dbReference type="SAM" id="Phobius"/>
    </source>
</evidence>
<dbReference type="GO" id="GO:0031045">
    <property type="term" value="C:dense core granule"/>
    <property type="evidence" value="ECO:0007669"/>
    <property type="project" value="TreeGrafter"/>
</dbReference>
<evidence type="ECO:0000256" key="15">
    <source>
        <dbReference type="ARBA" id="ARBA00023329"/>
    </source>
</evidence>
<keyword evidence="9" id="KW-0735">Signal-anchor</keyword>
<comment type="subcellular location">
    <subcellularLocation>
        <location evidence="3">Cell membrane</location>
        <topology evidence="3">Single-pass type III membrane protein</topology>
    </subcellularLocation>
    <subcellularLocation>
        <location evidence="2">Cytoplasmic vesicle</location>
        <location evidence="2">Secretory vesicle</location>
        <location evidence="2">Acrosome</location>
    </subcellularLocation>
</comment>
<evidence type="ECO:0000256" key="7">
    <source>
        <dbReference type="ARBA" id="ARBA00022692"/>
    </source>
</evidence>
<evidence type="ECO:0000256" key="20">
    <source>
        <dbReference type="SAM" id="Coils"/>
    </source>
</evidence>
<feature type="transmembrane region" description="Helical" evidence="22">
    <location>
        <begin position="194"/>
        <end position="216"/>
    </location>
</feature>
<dbReference type="EMBL" id="JAATJV010385966">
    <property type="protein sequence ID" value="MBZ3883261.1"/>
    <property type="molecule type" value="Genomic_DNA"/>
</dbReference>
<evidence type="ECO:0000256" key="12">
    <source>
        <dbReference type="ARBA" id="ARBA00023136"/>
    </source>
</evidence>
<evidence type="ECO:0000256" key="4">
    <source>
        <dbReference type="ARBA" id="ARBA00006996"/>
    </source>
</evidence>
<keyword evidence="12 22" id="KW-0472">Membrane</keyword>
<evidence type="ECO:0000256" key="2">
    <source>
        <dbReference type="ARBA" id="ARBA00004218"/>
    </source>
</evidence>
<dbReference type="FunFam" id="2.60.40.150:FF:000182">
    <property type="entry name" value="Synaptotagmin 8"/>
    <property type="match status" value="1"/>
</dbReference>
<dbReference type="InterPro" id="IPR001978">
    <property type="entry name" value="Troponin"/>
</dbReference>
<keyword evidence="11" id="KW-0007">Acetylation</keyword>
<dbReference type="Pfam" id="PF00992">
    <property type="entry name" value="Troponin"/>
    <property type="match status" value="1"/>
</dbReference>
<dbReference type="Pfam" id="PF00168">
    <property type="entry name" value="C2"/>
    <property type="match status" value="2"/>
</dbReference>
<dbReference type="InterPro" id="IPR035892">
    <property type="entry name" value="C2_domain_sf"/>
</dbReference>
<dbReference type="SMART" id="SM00239">
    <property type="entry name" value="C2"/>
    <property type="match status" value="2"/>
</dbReference>
<dbReference type="InterPro" id="IPR000008">
    <property type="entry name" value="C2_dom"/>
</dbReference>
<proteinExistence type="inferred from homology"/>
<name>A0AA41T3G0_SCICA</name>
<feature type="compositionally biased region" description="Basic and acidic residues" evidence="21">
    <location>
        <begin position="250"/>
        <end position="259"/>
    </location>
</feature>
<comment type="caution">
    <text evidence="24">The sequence shown here is derived from an EMBL/GenBank/DDBJ whole genome shotgun (WGS) entry which is preliminary data.</text>
</comment>
<evidence type="ECO:0000259" key="23">
    <source>
        <dbReference type="PROSITE" id="PS50004"/>
    </source>
</evidence>
<organism evidence="24 25">
    <name type="scientific">Sciurus carolinensis</name>
    <name type="common">Eastern gray squirrel</name>
    <dbReference type="NCBI Taxonomy" id="30640"/>
    <lineage>
        <taxon>Eukaryota</taxon>
        <taxon>Metazoa</taxon>
        <taxon>Chordata</taxon>
        <taxon>Craniata</taxon>
        <taxon>Vertebrata</taxon>
        <taxon>Euteleostomi</taxon>
        <taxon>Mammalia</taxon>
        <taxon>Eutheria</taxon>
        <taxon>Euarchontoglires</taxon>
        <taxon>Glires</taxon>
        <taxon>Rodentia</taxon>
        <taxon>Sciuromorpha</taxon>
        <taxon>Sciuridae</taxon>
        <taxon>Sciurinae</taxon>
        <taxon>Sciurini</taxon>
        <taxon>Sciurus</taxon>
    </lineage>
</organism>
<evidence type="ECO:0000256" key="1">
    <source>
        <dbReference type="ARBA" id="ARBA00001988"/>
    </source>
</evidence>
<evidence type="ECO:0000256" key="8">
    <source>
        <dbReference type="ARBA" id="ARBA00022737"/>
    </source>
</evidence>
<dbReference type="GO" id="GO:0001786">
    <property type="term" value="F:phosphatidylserine binding"/>
    <property type="evidence" value="ECO:0007669"/>
    <property type="project" value="TreeGrafter"/>
</dbReference>
<gene>
    <name evidence="24" type="ORF">SUZIE_172055</name>
</gene>
<dbReference type="Gene3D" id="1.20.5.350">
    <property type="match status" value="1"/>
</dbReference>
<evidence type="ECO:0000313" key="24">
    <source>
        <dbReference type="EMBL" id="MBZ3883261.1"/>
    </source>
</evidence>
<keyword evidence="14" id="KW-0009">Actin-binding</keyword>
<dbReference type="Gene3D" id="2.60.40.150">
    <property type="entry name" value="C2 domain"/>
    <property type="match status" value="2"/>
</dbReference>
<evidence type="ECO:0000256" key="19">
    <source>
        <dbReference type="ARBA" id="ARBA00077279"/>
    </source>
</evidence>
<dbReference type="GO" id="GO:0005544">
    <property type="term" value="F:calcium-dependent phospholipid binding"/>
    <property type="evidence" value="ECO:0007669"/>
    <property type="project" value="TreeGrafter"/>
</dbReference>
<feature type="coiled-coil region" evidence="20">
    <location>
        <begin position="550"/>
        <end position="638"/>
    </location>
</feature>
<keyword evidence="15" id="KW-0968">Cytoplasmic vesicle</keyword>
<comment type="similarity">
    <text evidence="4">Belongs to the synaptotagmin family.</text>
</comment>
<dbReference type="FunFam" id="2.60.40.150:FF:000176">
    <property type="entry name" value="Synaptotagmin 8"/>
    <property type="match status" value="1"/>
</dbReference>
<evidence type="ECO:0000256" key="18">
    <source>
        <dbReference type="ARBA" id="ARBA00067958"/>
    </source>
</evidence>
<dbReference type="GO" id="GO:0030424">
    <property type="term" value="C:axon"/>
    <property type="evidence" value="ECO:0007669"/>
    <property type="project" value="TreeGrafter"/>
</dbReference>
<evidence type="ECO:0000256" key="21">
    <source>
        <dbReference type="SAM" id="MobiDB-lite"/>
    </source>
</evidence>
<dbReference type="Gene3D" id="6.10.250.180">
    <property type="match status" value="1"/>
</dbReference>
<dbReference type="GO" id="GO:0000149">
    <property type="term" value="F:SNARE binding"/>
    <property type="evidence" value="ECO:0007669"/>
    <property type="project" value="TreeGrafter"/>
</dbReference>
<keyword evidence="13" id="KW-0514">Muscle protein</keyword>
<keyword evidence="7 22" id="KW-0812">Transmembrane</keyword>
<keyword evidence="10 22" id="KW-1133">Transmembrane helix</keyword>
<dbReference type="PANTHER" id="PTHR10024">
    <property type="entry name" value="SYNAPTOTAGMIN"/>
    <property type="match status" value="1"/>
</dbReference>
<evidence type="ECO:0000256" key="13">
    <source>
        <dbReference type="ARBA" id="ARBA00023179"/>
    </source>
</evidence>
<reference evidence="24" key="1">
    <citation type="submission" date="2020-03" db="EMBL/GenBank/DDBJ databases">
        <title>Studies in the Genomics of Life Span.</title>
        <authorList>
            <person name="Glass D."/>
        </authorList>
    </citation>
    <scope>NUCLEOTIDE SEQUENCE</scope>
    <source>
        <strain evidence="24">SUZIE</strain>
        <tissue evidence="24">Muscle</tissue>
    </source>
</reference>
<comment type="subunit">
    <text evidence="17">Homodimer or homooligomer. Homodimerization and homooligomerization do not depend on Ca(2+). Interacts with SYNCRIP isoform 2 C-terminus. Binds inositol 1,3,4,5-tetrakisphosphate (IP4). Binds to AP2 in a Ca(2+)-independent manner. Interacts with STX1A, STX1B and STX2; the interaction is Ca(2+)-dependent.</text>
</comment>
<dbReference type="GO" id="GO:0030672">
    <property type="term" value="C:synaptic vesicle membrane"/>
    <property type="evidence" value="ECO:0007669"/>
    <property type="project" value="TreeGrafter"/>
</dbReference>
<dbReference type="GO" id="GO:0048488">
    <property type="term" value="P:synaptic vesicle endocytosis"/>
    <property type="evidence" value="ECO:0007669"/>
    <property type="project" value="TreeGrafter"/>
</dbReference>
<evidence type="ECO:0000256" key="6">
    <source>
        <dbReference type="ARBA" id="ARBA00022475"/>
    </source>
</evidence>
<dbReference type="GO" id="GO:0001669">
    <property type="term" value="C:acrosomal vesicle"/>
    <property type="evidence" value="ECO:0007669"/>
    <property type="project" value="UniProtKB-SubCell"/>
</dbReference>
<evidence type="ECO:0000256" key="3">
    <source>
        <dbReference type="ARBA" id="ARBA00004361"/>
    </source>
</evidence>
<evidence type="ECO:0000256" key="16">
    <source>
        <dbReference type="ARBA" id="ARBA00056580"/>
    </source>
</evidence>
<accession>A0AA41T3G0</accession>
<dbReference type="GO" id="GO:0005509">
    <property type="term" value="F:calcium ion binding"/>
    <property type="evidence" value="ECO:0007669"/>
    <property type="project" value="TreeGrafter"/>
</dbReference>
<evidence type="ECO:0000256" key="14">
    <source>
        <dbReference type="ARBA" id="ARBA00023203"/>
    </source>
</evidence>
<feature type="region of interest" description="Disordered" evidence="21">
    <location>
        <begin position="231"/>
        <end position="259"/>
    </location>
</feature>
<evidence type="ECO:0000256" key="9">
    <source>
        <dbReference type="ARBA" id="ARBA00022968"/>
    </source>
</evidence>
<dbReference type="Proteomes" id="UP001166674">
    <property type="component" value="Unassembled WGS sequence"/>
</dbReference>
<feature type="domain" description="C2" evidence="23">
    <location>
        <begin position="391"/>
        <end position="520"/>
    </location>
</feature>
<dbReference type="GO" id="GO:0005861">
    <property type="term" value="C:troponin complex"/>
    <property type="evidence" value="ECO:0007669"/>
    <property type="project" value="InterPro"/>
</dbReference>
<protein>
    <recommendedName>
        <fullName evidence="18">Synaptotagmin-8</fullName>
    </recommendedName>
    <alternativeName>
        <fullName evidence="19">Synaptotagmin VIII</fullName>
    </alternativeName>
</protein>
<dbReference type="PROSITE" id="PS50004">
    <property type="entry name" value="C2"/>
    <property type="match status" value="2"/>
</dbReference>
<comment type="function">
    <text evidence="16">Involved in the trafficking and exocytosis of secretory vesicles in non-neuronal tissues. Mediates Ca(2+)-regulation of exocytosis acrosomal reaction in sperm. May mediate Ca(2+)-regulation of exocytosis in insulin secreted cells.</text>
</comment>
<evidence type="ECO:0000313" key="25">
    <source>
        <dbReference type="Proteomes" id="UP001166674"/>
    </source>
</evidence>